<dbReference type="SMART" id="SM00054">
    <property type="entry name" value="EFh"/>
    <property type="match status" value="2"/>
</dbReference>
<dbReference type="PROSITE" id="PS00018">
    <property type="entry name" value="EF_HAND_1"/>
    <property type="match status" value="2"/>
</dbReference>
<dbReference type="GO" id="GO:0005509">
    <property type="term" value="F:calcium ion binding"/>
    <property type="evidence" value="ECO:0007669"/>
    <property type="project" value="InterPro"/>
</dbReference>
<reference evidence="7 8" key="2">
    <citation type="submission" date="2018-11" db="EMBL/GenBank/DDBJ databases">
        <authorList>
            <consortium name="Pathogen Informatics"/>
        </authorList>
    </citation>
    <scope>NUCLEOTIDE SEQUENCE [LARGE SCALE GENOMIC DNA]</scope>
</reference>
<protein>
    <submittedName>
        <fullName evidence="9">Calcium-binding protein</fullName>
    </submittedName>
</protein>
<evidence type="ECO:0000313" key="8">
    <source>
        <dbReference type="Proteomes" id="UP000278807"/>
    </source>
</evidence>
<dbReference type="Gene3D" id="1.10.238.10">
    <property type="entry name" value="EF-hand"/>
    <property type="match status" value="1"/>
</dbReference>
<dbReference type="GO" id="GO:0005737">
    <property type="term" value="C:cytoplasm"/>
    <property type="evidence" value="ECO:0007669"/>
    <property type="project" value="UniProtKB-SubCell"/>
</dbReference>
<dbReference type="PROSITE" id="PS50222">
    <property type="entry name" value="EF_HAND_2"/>
    <property type="match status" value="2"/>
</dbReference>
<dbReference type="InterPro" id="IPR002048">
    <property type="entry name" value="EF_hand_dom"/>
</dbReference>
<dbReference type="PANTHER" id="PTHR46212:SF3">
    <property type="entry name" value="GH27120P"/>
    <property type="match status" value="1"/>
</dbReference>
<dbReference type="AlphaFoldDB" id="A0A0R3TXA6"/>
<evidence type="ECO:0000256" key="4">
    <source>
        <dbReference type="ARBA" id="ARBA00022737"/>
    </source>
</evidence>
<reference evidence="9" key="1">
    <citation type="submission" date="2017-02" db="UniProtKB">
        <authorList>
            <consortium name="WormBaseParasite"/>
        </authorList>
    </citation>
    <scope>IDENTIFICATION</scope>
</reference>
<evidence type="ECO:0000256" key="5">
    <source>
        <dbReference type="ARBA" id="ARBA00022837"/>
    </source>
</evidence>
<keyword evidence="5" id="KW-0106">Calcium</keyword>
<dbReference type="SUPFAM" id="SSF47473">
    <property type="entry name" value="EF-hand"/>
    <property type="match status" value="1"/>
</dbReference>
<organism evidence="9">
    <name type="scientific">Rodentolepis nana</name>
    <name type="common">Dwarf tapeworm</name>
    <name type="synonym">Hymenolepis nana</name>
    <dbReference type="NCBI Taxonomy" id="102285"/>
    <lineage>
        <taxon>Eukaryota</taxon>
        <taxon>Metazoa</taxon>
        <taxon>Spiralia</taxon>
        <taxon>Lophotrochozoa</taxon>
        <taxon>Platyhelminthes</taxon>
        <taxon>Cestoda</taxon>
        <taxon>Eucestoda</taxon>
        <taxon>Cyclophyllidea</taxon>
        <taxon>Hymenolepididae</taxon>
        <taxon>Rodentolepis</taxon>
    </lineage>
</organism>
<keyword evidence="3" id="KW-0479">Metal-binding</keyword>
<feature type="domain" description="EF-hand" evidence="6">
    <location>
        <begin position="40"/>
        <end position="71"/>
    </location>
</feature>
<dbReference type="PANTHER" id="PTHR46212">
    <property type="entry name" value="PEFLIN"/>
    <property type="match status" value="1"/>
</dbReference>
<evidence type="ECO:0000313" key="9">
    <source>
        <dbReference type="WBParaSite" id="HNAJ_0001249401-mRNA-1"/>
    </source>
</evidence>
<evidence type="ECO:0000259" key="6">
    <source>
        <dbReference type="PROSITE" id="PS50222"/>
    </source>
</evidence>
<gene>
    <name evidence="7" type="ORF">HNAJ_LOCUS12479</name>
</gene>
<sequence>MCDIKAEIKKVFEQIDKDKSGKISASELKAALETCSSVPLDDEKVKLFIAQVDANKDGELSLDELMKLLGH</sequence>
<dbReference type="OrthoDB" id="120976at2759"/>
<comment type="subcellular location">
    <subcellularLocation>
        <location evidence="1">Cytoplasm</location>
    </subcellularLocation>
</comment>
<keyword evidence="2" id="KW-0963">Cytoplasm</keyword>
<accession>A0A0R3TXA6</accession>
<dbReference type="InterPro" id="IPR018247">
    <property type="entry name" value="EF_Hand_1_Ca_BS"/>
</dbReference>
<name>A0A0R3TXA6_RODNA</name>
<dbReference type="Proteomes" id="UP000278807">
    <property type="component" value="Unassembled WGS sequence"/>
</dbReference>
<feature type="domain" description="EF-hand" evidence="6">
    <location>
        <begin position="3"/>
        <end position="38"/>
    </location>
</feature>
<dbReference type="EMBL" id="UZAE01014353">
    <property type="protein sequence ID" value="VDO13229.1"/>
    <property type="molecule type" value="Genomic_DNA"/>
</dbReference>
<evidence type="ECO:0000256" key="3">
    <source>
        <dbReference type="ARBA" id="ARBA00022723"/>
    </source>
</evidence>
<dbReference type="WBParaSite" id="HNAJ_0001249401-mRNA-1">
    <property type="protein sequence ID" value="HNAJ_0001249401-mRNA-1"/>
    <property type="gene ID" value="HNAJ_0001249401"/>
</dbReference>
<dbReference type="Pfam" id="PF13499">
    <property type="entry name" value="EF-hand_7"/>
    <property type="match status" value="1"/>
</dbReference>
<dbReference type="GO" id="GO:0048306">
    <property type="term" value="F:calcium-dependent protein binding"/>
    <property type="evidence" value="ECO:0007669"/>
    <property type="project" value="UniProtKB-ARBA"/>
</dbReference>
<evidence type="ECO:0000256" key="1">
    <source>
        <dbReference type="ARBA" id="ARBA00004496"/>
    </source>
</evidence>
<evidence type="ECO:0000313" key="7">
    <source>
        <dbReference type="EMBL" id="VDO13229.1"/>
    </source>
</evidence>
<keyword evidence="4" id="KW-0677">Repeat</keyword>
<dbReference type="InterPro" id="IPR051426">
    <property type="entry name" value="Peflin/Sorcin_CaBP"/>
</dbReference>
<dbReference type="STRING" id="102285.A0A0R3TXA6"/>
<dbReference type="CDD" id="cd00051">
    <property type="entry name" value="EFh"/>
    <property type="match status" value="1"/>
</dbReference>
<dbReference type="InterPro" id="IPR011992">
    <property type="entry name" value="EF-hand-dom_pair"/>
</dbReference>
<proteinExistence type="predicted"/>
<keyword evidence="8" id="KW-1185">Reference proteome</keyword>
<evidence type="ECO:0000256" key="2">
    <source>
        <dbReference type="ARBA" id="ARBA00022490"/>
    </source>
</evidence>